<sequence length="256" mass="27177">MRLDLQREDLWWGIVVPDPDIESGNDDDPDVLAEASLEAPPSDTAPLLDPHTPSPSPWTTDRKKIASAHGLIMDTLSPHLFHQLATIESPRALTPPPPLTPLFLLDAFAEKQLAEGSYVLAHIAELEAMAAMLESVGEKVSARGLVSLILRSLPLSFAPTVAVIRAMLRADPDKLGVETVRAILVVAAASGPADLQRREGGVRVGVWPAAGYRAGGAEASVGAKLDAPLNGWHPVFVGVCPVILLAVGRFVDGLIR</sequence>
<evidence type="ECO:0000256" key="1">
    <source>
        <dbReference type="SAM" id="MobiDB-lite"/>
    </source>
</evidence>
<feature type="compositionally biased region" description="Acidic residues" evidence="1">
    <location>
        <begin position="19"/>
        <end position="31"/>
    </location>
</feature>
<name>A0A4P9W8Y6_9FUNG</name>
<dbReference type="Pfam" id="PF14223">
    <property type="entry name" value="Retrotran_gag_2"/>
    <property type="match status" value="1"/>
</dbReference>
<dbReference type="EMBL" id="KZ996351">
    <property type="protein sequence ID" value="RKO89001.1"/>
    <property type="molecule type" value="Genomic_DNA"/>
</dbReference>
<gene>
    <name evidence="2" type="ORF">BDK51DRAFT_46318</name>
</gene>
<reference evidence="3" key="1">
    <citation type="journal article" date="2018" name="Nat. Microbiol.">
        <title>Leveraging single-cell genomics to expand the fungal tree of life.</title>
        <authorList>
            <person name="Ahrendt S.R."/>
            <person name="Quandt C.A."/>
            <person name="Ciobanu D."/>
            <person name="Clum A."/>
            <person name="Salamov A."/>
            <person name="Andreopoulos B."/>
            <person name="Cheng J.F."/>
            <person name="Woyke T."/>
            <person name="Pelin A."/>
            <person name="Henrissat B."/>
            <person name="Reynolds N.K."/>
            <person name="Benny G.L."/>
            <person name="Smith M.E."/>
            <person name="James T.Y."/>
            <person name="Grigoriev I.V."/>
        </authorList>
    </citation>
    <scope>NUCLEOTIDE SEQUENCE [LARGE SCALE GENOMIC DNA]</scope>
</reference>
<evidence type="ECO:0000313" key="3">
    <source>
        <dbReference type="Proteomes" id="UP000269721"/>
    </source>
</evidence>
<dbReference type="AlphaFoldDB" id="A0A4P9W8Y6"/>
<accession>A0A4P9W8Y6</accession>
<keyword evidence="3" id="KW-1185">Reference proteome</keyword>
<protein>
    <submittedName>
        <fullName evidence="2">Uncharacterized protein</fullName>
    </submittedName>
</protein>
<feature type="region of interest" description="Disordered" evidence="1">
    <location>
        <begin position="17"/>
        <end position="61"/>
    </location>
</feature>
<dbReference type="Proteomes" id="UP000269721">
    <property type="component" value="Unassembled WGS sequence"/>
</dbReference>
<organism evidence="2 3">
    <name type="scientific">Blyttiomyces helicus</name>
    <dbReference type="NCBI Taxonomy" id="388810"/>
    <lineage>
        <taxon>Eukaryota</taxon>
        <taxon>Fungi</taxon>
        <taxon>Fungi incertae sedis</taxon>
        <taxon>Chytridiomycota</taxon>
        <taxon>Chytridiomycota incertae sedis</taxon>
        <taxon>Chytridiomycetes</taxon>
        <taxon>Chytridiomycetes incertae sedis</taxon>
        <taxon>Blyttiomyces</taxon>
    </lineage>
</organism>
<evidence type="ECO:0000313" key="2">
    <source>
        <dbReference type="EMBL" id="RKO89001.1"/>
    </source>
</evidence>
<proteinExistence type="predicted"/>